<sequence length="370" mass="40940">MDLSQEEKQGDAQPEVKGSKRIGIIGYGHLGQFLRIELSKSPSKFTIKKIWNRTEEEKENVLPLTELNESSLADIDLVIEVAHPDVIHEFGKMILGKADLFIGSPTALATQTTLDGLQERLIENKHRSVFVPSGALWGANDIQRMANLGILKGLTITMLKHPSSLKVADSLKMLCQRAIKSNMPVVLYDGPVRLLCPLAPNNVNTMAAAAIAAHTLGFENTRAKLIADPALLNWHIIEYELEGENGFRTTVRRENPAQAGAVTGDTTYFSFLSSVREALYKPLDSTFADGFYVQEFNSLASAKPDRLNFDKEEINGSIFELVQQNLASFISQYTVNDQTAFMMSVGDSAMTSHFSQAVEYTMVLKVWIIA</sequence>
<feature type="domain" description="Aspartate/homoserine dehydrogenase NAD-binding" evidence="4">
    <location>
        <begin position="26"/>
        <end position="126"/>
    </location>
</feature>
<reference evidence="6" key="1">
    <citation type="submission" date="2022-11" db="UniProtKB">
        <authorList>
            <consortium name="WormBaseParasite"/>
        </authorList>
    </citation>
    <scope>IDENTIFICATION</scope>
</reference>
<dbReference type="Gene3D" id="3.40.50.720">
    <property type="entry name" value="NAD(P)-binding Rossmann-like Domain"/>
    <property type="match status" value="1"/>
</dbReference>
<comment type="similarity">
    <text evidence="1">Belongs to the L-aspartate dehydrogenase family.</text>
</comment>
<evidence type="ECO:0000256" key="1">
    <source>
        <dbReference type="ARBA" id="ARBA00008331"/>
    </source>
</evidence>
<dbReference type="InterPro" id="IPR005106">
    <property type="entry name" value="Asp/hSer_DH_NAD-bd"/>
</dbReference>
<dbReference type="Pfam" id="PF01958">
    <property type="entry name" value="Asp_DH_C"/>
    <property type="match status" value="1"/>
</dbReference>
<dbReference type="GO" id="GO:0050661">
    <property type="term" value="F:NADP binding"/>
    <property type="evidence" value="ECO:0007669"/>
    <property type="project" value="InterPro"/>
</dbReference>
<evidence type="ECO:0000259" key="4">
    <source>
        <dbReference type="Pfam" id="PF03447"/>
    </source>
</evidence>
<protein>
    <recommendedName>
        <fullName evidence="2">Aspartate dehydrogenase domain-containing protein</fullName>
    </recommendedName>
</protein>
<proteinExistence type="inferred from homology"/>
<feature type="domain" description="Aspartate dehydrogenase" evidence="3">
    <location>
        <begin position="183"/>
        <end position="264"/>
    </location>
</feature>
<accession>A0A915CSP5</accession>
<dbReference type="InterPro" id="IPR036291">
    <property type="entry name" value="NAD(P)-bd_dom_sf"/>
</dbReference>
<dbReference type="WBParaSite" id="jg11713">
    <property type="protein sequence ID" value="jg11713"/>
    <property type="gene ID" value="jg11713"/>
</dbReference>
<organism evidence="5 6">
    <name type="scientific">Ditylenchus dipsaci</name>
    <dbReference type="NCBI Taxonomy" id="166011"/>
    <lineage>
        <taxon>Eukaryota</taxon>
        <taxon>Metazoa</taxon>
        <taxon>Ecdysozoa</taxon>
        <taxon>Nematoda</taxon>
        <taxon>Chromadorea</taxon>
        <taxon>Rhabditida</taxon>
        <taxon>Tylenchina</taxon>
        <taxon>Tylenchomorpha</taxon>
        <taxon>Sphaerularioidea</taxon>
        <taxon>Anguinidae</taxon>
        <taxon>Anguininae</taxon>
        <taxon>Ditylenchus</taxon>
    </lineage>
</organism>
<dbReference type="SUPFAM" id="SSF55347">
    <property type="entry name" value="Glyceraldehyde-3-phosphate dehydrogenase-like, C-terminal domain"/>
    <property type="match status" value="1"/>
</dbReference>
<dbReference type="GO" id="GO:0009435">
    <property type="term" value="P:NAD+ biosynthetic process"/>
    <property type="evidence" value="ECO:0007669"/>
    <property type="project" value="InterPro"/>
</dbReference>
<evidence type="ECO:0000259" key="3">
    <source>
        <dbReference type="Pfam" id="PF01958"/>
    </source>
</evidence>
<dbReference type="Proteomes" id="UP000887574">
    <property type="component" value="Unplaced"/>
</dbReference>
<dbReference type="PANTHER" id="PTHR31873">
    <property type="entry name" value="L-ASPARTATE DEHYDROGENASE-RELATED"/>
    <property type="match status" value="1"/>
</dbReference>
<dbReference type="Gene3D" id="3.30.360.10">
    <property type="entry name" value="Dihydrodipicolinate Reductase, domain 2"/>
    <property type="match status" value="1"/>
</dbReference>
<dbReference type="InterPro" id="IPR002811">
    <property type="entry name" value="Asp_DH"/>
</dbReference>
<name>A0A915CSP5_9BILA</name>
<keyword evidence="5" id="KW-1185">Reference proteome</keyword>
<evidence type="ECO:0000313" key="5">
    <source>
        <dbReference type="Proteomes" id="UP000887574"/>
    </source>
</evidence>
<dbReference type="PANTHER" id="PTHR31873:SF6">
    <property type="entry name" value="ASPARTATE DEHYDROGENASE DOMAIN-CONTAINING PROTEIN"/>
    <property type="match status" value="1"/>
</dbReference>
<evidence type="ECO:0000256" key="2">
    <source>
        <dbReference type="ARBA" id="ARBA00020169"/>
    </source>
</evidence>
<dbReference type="AlphaFoldDB" id="A0A915CSP5"/>
<evidence type="ECO:0000313" key="6">
    <source>
        <dbReference type="WBParaSite" id="jg11713"/>
    </source>
</evidence>
<dbReference type="SUPFAM" id="SSF51735">
    <property type="entry name" value="NAD(P)-binding Rossmann-fold domains"/>
    <property type="match status" value="1"/>
</dbReference>
<dbReference type="Pfam" id="PF03447">
    <property type="entry name" value="NAD_binding_3"/>
    <property type="match status" value="1"/>
</dbReference>
<dbReference type="GO" id="GO:0033735">
    <property type="term" value="F:aspartate dehydrogenase [NAD(P)+] activity"/>
    <property type="evidence" value="ECO:0007669"/>
    <property type="project" value="InterPro"/>
</dbReference>